<dbReference type="EMBL" id="JABFAB010000013">
    <property type="protein sequence ID" value="MBA0667457.1"/>
    <property type="molecule type" value="Genomic_DNA"/>
</dbReference>
<evidence type="ECO:0000313" key="2">
    <source>
        <dbReference type="Proteomes" id="UP000593573"/>
    </source>
</evidence>
<reference evidence="1 2" key="1">
    <citation type="journal article" date="2019" name="Genome Biol. Evol.">
        <title>Insights into the evolution of the New World diploid cottons (Gossypium, subgenus Houzingenia) based on genome sequencing.</title>
        <authorList>
            <person name="Grover C.E."/>
            <person name="Arick M.A. 2nd"/>
            <person name="Thrash A."/>
            <person name="Conover J.L."/>
            <person name="Sanders W.S."/>
            <person name="Peterson D.G."/>
            <person name="Frelichowski J.E."/>
            <person name="Scheffler J.A."/>
            <person name="Scheffler B.E."/>
            <person name="Wendel J.F."/>
        </authorList>
    </citation>
    <scope>NUCLEOTIDE SEQUENCE [LARGE SCALE GENOMIC DNA]</scope>
    <source>
        <strain evidence="1">57</strain>
        <tissue evidence="1">Leaf</tissue>
    </source>
</reference>
<gene>
    <name evidence="1" type="ORF">Goklo_000534</name>
</gene>
<evidence type="ECO:0000313" key="1">
    <source>
        <dbReference type="EMBL" id="MBA0667457.1"/>
    </source>
</evidence>
<proteinExistence type="predicted"/>
<dbReference type="Proteomes" id="UP000593573">
    <property type="component" value="Unassembled WGS sequence"/>
</dbReference>
<accession>A0A7J8VXA7</accession>
<dbReference type="OrthoDB" id="1430424at2759"/>
<comment type="caution">
    <text evidence="1">The sequence shown here is derived from an EMBL/GenBank/DDBJ whole genome shotgun (WGS) entry which is preliminary data.</text>
</comment>
<name>A0A7J8VXA7_9ROSI</name>
<organism evidence="1 2">
    <name type="scientific">Gossypium klotzschianum</name>
    <dbReference type="NCBI Taxonomy" id="34286"/>
    <lineage>
        <taxon>Eukaryota</taxon>
        <taxon>Viridiplantae</taxon>
        <taxon>Streptophyta</taxon>
        <taxon>Embryophyta</taxon>
        <taxon>Tracheophyta</taxon>
        <taxon>Spermatophyta</taxon>
        <taxon>Magnoliopsida</taxon>
        <taxon>eudicotyledons</taxon>
        <taxon>Gunneridae</taxon>
        <taxon>Pentapetalae</taxon>
        <taxon>rosids</taxon>
        <taxon>malvids</taxon>
        <taxon>Malvales</taxon>
        <taxon>Malvaceae</taxon>
        <taxon>Malvoideae</taxon>
        <taxon>Gossypium</taxon>
    </lineage>
</organism>
<dbReference type="AlphaFoldDB" id="A0A7J8VXA7"/>
<sequence length="30" mass="3600">MSSPENTWAIEEHLQVIPSEIRADQWEKKF</sequence>
<protein>
    <submittedName>
        <fullName evidence="1">Uncharacterized protein</fullName>
    </submittedName>
</protein>
<keyword evidence="2" id="KW-1185">Reference proteome</keyword>